<evidence type="ECO:0000256" key="2">
    <source>
        <dbReference type="ARBA" id="ARBA00007891"/>
    </source>
</evidence>
<keyword evidence="6" id="KW-0256">Endoplasmic reticulum</keyword>
<name>A0A672NQK6_SINGR</name>
<dbReference type="Ensembl" id="ENSSGRT00000056647.1">
    <property type="protein sequence ID" value="ENSSGRP00000053014.1"/>
    <property type="gene ID" value="ENSSGRG00000028008.1"/>
</dbReference>
<evidence type="ECO:0000256" key="10">
    <source>
        <dbReference type="ARBA" id="ARBA00023136"/>
    </source>
</evidence>
<dbReference type="GO" id="GO:0015031">
    <property type="term" value="P:protein transport"/>
    <property type="evidence" value="ECO:0007669"/>
    <property type="project" value="UniProtKB-KW"/>
</dbReference>
<dbReference type="PANTHER" id="PTHR13050:SF7">
    <property type="entry name" value="VESICLE TRANSPORT PROTEIN USE1"/>
    <property type="match status" value="1"/>
</dbReference>
<comment type="similarity">
    <text evidence="2">Belongs to the USE1 family.</text>
</comment>
<keyword evidence="13" id="KW-1185">Reference proteome</keyword>
<evidence type="ECO:0000256" key="7">
    <source>
        <dbReference type="ARBA" id="ARBA00022892"/>
    </source>
</evidence>
<evidence type="ECO:0000256" key="11">
    <source>
        <dbReference type="ARBA" id="ARBA00032711"/>
    </source>
</evidence>
<keyword evidence="8" id="KW-0653">Protein transport</keyword>
<dbReference type="FunCoup" id="A0A672NQK6">
    <property type="interactions" value="1520"/>
</dbReference>
<dbReference type="InParanoid" id="A0A672NQK6"/>
<keyword evidence="4" id="KW-0813">Transport</keyword>
<evidence type="ECO:0000256" key="3">
    <source>
        <dbReference type="ARBA" id="ARBA00015843"/>
    </source>
</evidence>
<dbReference type="InterPro" id="IPR019150">
    <property type="entry name" value="Vesicle_transport_protein_Use1"/>
</dbReference>
<dbReference type="GO" id="GO:0031201">
    <property type="term" value="C:SNARE complex"/>
    <property type="evidence" value="ECO:0007669"/>
    <property type="project" value="TreeGrafter"/>
</dbReference>
<dbReference type="GO" id="GO:0005789">
    <property type="term" value="C:endoplasmic reticulum membrane"/>
    <property type="evidence" value="ECO:0007669"/>
    <property type="project" value="UniProtKB-SubCell"/>
</dbReference>
<keyword evidence="9" id="KW-1133">Transmembrane helix</keyword>
<keyword evidence="7" id="KW-0931">ER-Golgi transport</keyword>
<dbReference type="Proteomes" id="UP000472262">
    <property type="component" value="Unassembled WGS sequence"/>
</dbReference>
<dbReference type="Pfam" id="PF09753">
    <property type="entry name" value="Use1"/>
    <property type="match status" value="2"/>
</dbReference>
<evidence type="ECO:0000256" key="4">
    <source>
        <dbReference type="ARBA" id="ARBA00022448"/>
    </source>
</evidence>
<dbReference type="GO" id="GO:0005484">
    <property type="term" value="F:SNAP receptor activity"/>
    <property type="evidence" value="ECO:0007669"/>
    <property type="project" value="TreeGrafter"/>
</dbReference>
<organism evidence="12 13">
    <name type="scientific">Sinocyclocheilus grahami</name>
    <name type="common">Dianchi golden-line fish</name>
    <name type="synonym">Barbus grahami</name>
    <dbReference type="NCBI Taxonomy" id="75366"/>
    <lineage>
        <taxon>Eukaryota</taxon>
        <taxon>Metazoa</taxon>
        <taxon>Chordata</taxon>
        <taxon>Craniata</taxon>
        <taxon>Vertebrata</taxon>
        <taxon>Euteleostomi</taxon>
        <taxon>Actinopterygii</taxon>
        <taxon>Neopterygii</taxon>
        <taxon>Teleostei</taxon>
        <taxon>Ostariophysi</taxon>
        <taxon>Cypriniformes</taxon>
        <taxon>Cyprinidae</taxon>
        <taxon>Cyprininae</taxon>
        <taxon>Sinocyclocheilus</taxon>
    </lineage>
</organism>
<dbReference type="AlphaFoldDB" id="A0A672NQK6"/>
<evidence type="ECO:0000313" key="13">
    <source>
        <dbReference type="Proteomes" id="UP000472262"/>
    </source>
</evidence>
<evidence type="ECO:0000256" key="9">
    <source>
        <dbReference type="ARBA" id="ARBA00022989"/>
    </source>
</evidence>
<dbReference type="GO" id="GO:0006890">
    <property type="term" value="P:retrograde vesicle-mediated transport, Golgi to endoplasmic reticulum"/>
    <property type="evidence" value="ECO:0007669"/>
    <property type="project" value="TreeGrafter"/>
</dbReference>
<dbReference type="CDD" id="cd15860">
    <property type="entry name" value="SNARE_USE1"/>
    <property type="match status" value="1"/>
</dbReference>
<evidence type="ECO:0000313" key="12">
    <source>
        <dbReference type="Ensembl" id="ENSSGRP00000053014.1"/>
    </source>
</evidence>
<evidence type="ECO:0000256" key="5">
    <source>
        <dbReference type="ARBA" id="ARBA00022692"/>
    </source>
</evidence>
<evidence type="ECO:0000256" key="8">
    <source>
        <dbReference type="ARBA" id="ARBA00022927"/>
    </source>
</evidence>
<reference evidence="12" key="2">
    <citation type="submission" date="2025-09" db="UniProtKB">
        <authorList>
            <consortium name="Ensembl"/>
        </authorList>
    </citation>
    <scope>IDENTIFICATION</scope>
</reference>
<gene>
    <name evidence="12" type="primary">LOC107587004</name>
</gene>
<proteinExistence type="inferred from homology"/>
<protein>
    <recommendedName>
        <fullName evidence="3">Vesicle transport protein USE1</fullName>
    </recommendedName>
    <alternativeName>
        <fullName evidence="11">USE1-like protein</fullName>
    </alternativeName>
</protein>
<reference evidence="12" key="1">
    <citation type="submission" date="2025-08" db="UniProtKB">
        <authorList>
            <consortium name="Ensembl"/>
        </authorList>
    </citation>
    <scope>IDENTIFICATION</scope>
</reference>
<comment type="subcellular location">
    <subcellularLocation>
        <location evidence="1">Endoplasmic reticulum membrane</location>
        <topology evidence="1">Single-pass type IV membrane protein</topology>
    </subcellularLocation>
</comment>
<evidence type="ECO:0000256" key="1">
    <source>
        <dbReference type="ARBA" id="ARBA00004163"/>
    </source>
</evidence>
<dbReference type="OMA" id="CWFFRSI"/>
<keyword evidence="5" id="KW-0812">Transmembrane</keyword>
<sequence length="276" mass="31295">MATSRLEINFIRLLSRCESLASEKRNETDWRLEKYVGALEEMLVALKKSPSKPTPEILTDYNRKVDFLKGLLEADKLPSPAEKSLANQFLAPGRTPTISSERTPASKTVHIQSKARCAGEMRKELMSTVYFCWFFRSIPVDERQSAAELDAILQHHHNLQEKLADDMLNLARNLKNNTLAAQKFIGYGSQTQKVGGALSLIFCVNVSLESTVFSYFCWFFRSIPVDERQSAAELDAILQHHHNLQEKLADDMLNLARNLKNNTLAAQNIIKQDNQV</sequence>
<keyword evidence="10" id="KW-0472">Membrane</keyword>
<evidence type="ECO:0000256" key="6">
    <source>
        <dbReference type="ARBA" id="ARBA00022824"/>
    </source>
</evidence>
<dbReference type="PANTHER" id="PTHR13050">
    <property type="entry name" value="USE1-LIKE PROTEIN"/>
    <property type="match status" value="1"/>
</dbReference>
<accession>A0A672NQK6</accession>